<reference evidence="1" key="1">
    <citation type="submission" date="2015-06" db="EMBL/GenBank/DDBJ databases">
        <authorList>
            <person name="Joergensen T."/>
        </authorList>
    </citation>
    <scope>NUCLEOTIDE SEQUENCE</scope>
    <source>
        <strain evidence="1">RGFK1452</strain>
    </source>
</reference>
<name>A0A0H5Q5F6_9ZZZZ</name>
<organism evidence="1">
    <name type="scientific">uncultured prokaryote</name>
    <dbReference type="NCBI Taxonomy" id="198431"/>
    <lineage>
        <taxon>unclassified sequences</taxon>
        <taxon>environmental samples</taxon>
    </lineage>
</organism>
<protein>
    <submittedName>
        <fullName evidence="1">Uncharacterized protein</fullName>
    </submittedName>
</protein>
<sequence>MDPVEMMSFVCHGCDLEGTAYVNEALMLALSLHVDGSPSCAGKVTEVRWMQPRLPFG</sequence>
<accession>A0A0H5Q5F6</accession>
<reference evidence="1" key="2">
    <citation type="submission" date="2015-07" db="EMBL/GenBank/DDBJ databases">
        <title>Plasmids, circular viruses and viroids from rat gut.</title>
        <authorList>
            <person name="Jorgensen T.J."/>
            <person name="Hansen M.A."/>
            <person name="Xu Z."/>
            <person name="Tabak M.A."/>
            <person name="Sorensen S.J."/>
            <person name="Hansen L.H."/>
        </authorList>
    </citation>
    <scope>NUCLEOTIDE SEQUENCE</scope>
    <source>
        <strain evidence="1">RGFK1452</strain>
    </source>
</reference>
<dbReference type="AlphaFoldDB" id="A0A0H5Q5F6"/>
<dbReference type="EMBL" id="LN853993">
    <property type="protein sequence ID" value="CRY97261.1"/>
    <property type="molecule type" value="Genomic_DNA"/>
</dbReference>
<evidence type="ECO:0000313" key="1">
    <source>
        <dbReference type="EMBL" id="CRY97261.1"/>
    </source>
</evidence>
<proteinExistence type="predicted"/>